<dbReference type="Pfam" id="PF19799">
    <property type="entry name" value="DUF6282"/>
    <property type="match status" value="1"/>
</dbReference>
<dbReference type="RefSeq" id="WP_132686503.1">
    <property type="nucleotide sequence ID" value="NZ_SMLA01000077.1"/>
</dbReference>
<protein>
    <recommendedName>
        <fullName evidence="3">Histidinol phosphatase</fullName>
    </recommendedName>
</protein>
<comment type="caution">
    <text evidence="1">The sequence shown here is derived from an EMBL/GenBank/DDBJ whole genome shotgun (WGS) entry which is preliminary data.</text>
</comment>
<accession>A0A4R5BA66</accession>
<dbReference type="InterPro" id="IPR046249">
    <property type="entry name" value="DUF6282"/>
</dbReference>
<evidence type="ECO:0000313" key="2">
    <source>
        <dbReference type="Proteomes" id="UP000294723"/>
    </source>
</evidence>
<reference evidence="1 2" key="1">
    <citation type="submission" date="2019-03" db="EMBL/GenBank/DDBJ databases">
        <title>Draft genome sequences of novel Actinobacteria.</title>
        <authorList>
            <person name="Sahin N."/>
            <person name="Ay H."/>
            <person name="Saygin H."/>
        </authorList>
    </citation>
    <scope>NUCLEOTIDE SEQUENCE [LARGE SCALE GENOMIC DNA]</scope>
    <source>
        <strain evidence="1 2">5K548</strain>
    </source>
</reference>
<dbReference type="Proteomes" id="UP000294723">
    <property type="component" value="Unassembled WGS sequence"/>
</dbReference>
<organism evidence="1 2">
    <name type="scientific">Saccharopolyspora karakumensis</name>
    <dbReference type="NCBI Taxonomy" id="2530386"/>
    <lineage>
        <taxon>Bacteria</taxon>
        <taxon>Bacillati</taxon>
        <taxon>Actinomycetota</taxon>
        <taxon>Actinomycetes</taxon>
        <taxon>Pseudonocardiales</taxon>
        <taxon>Pseudonocardiaceae</taxon>
        <taxon>Saccharopolyspora</taxon>
    </lineage>
</organism>
<dbReference type="EMBL" id="SMLA01000077">
    <property type="protein sequence ID" value="TDD81496.1"/>
    <property type="molecule type" value="Genomic_DNA"/>
</dbReference>
<dbReference type="AlphaFoldDB" id="A0A4R5BA66"/>
<name>A0A4R5BA66_9PSEU</name>
<dbReference type="InterPro" id="IPR032466">
    <property type="entry name" value="Metal_Hydrolase"/>
</dbReference>
<dbReference type="SUPFAM" id="SSF51556">
    <property type="entry name" value="Metallo-dependent hydrolases"/>
    <property type="match status" value="1"/>
</dbReference>
<sequence>MFDVHVHAAPDVTPRLADDREVVAAYAAAGFTGCVLKGHYESTVGRAAAAGRGQSIRVYGGIALNQHVGGVNPAAVAACLGAGGRVVWMPTADSHTQRSAGLPRLCGMKPGLSEHTYAIAPVDWSTTDEVGEICRMIAEADAVLATGHISTAEARWLLAIAHECGVRRVLLTHPSYTVPAMSSAEAAELTEQGALAEITTFQLLHQTGCTPSMLAAFAREVGLDRIVLSSDAGQPDSPTPPEALELLIDVLAREGLDRSALRACASELPEALVVP</sequence>
<proteinExistence type="predicted"/>
<keyword evidence="2" id="KW-1185">Reference proteome</keyword>
<evidence type="ECO:0008006" key="3">
    <source>
        <dbReference type="Google" id="ProtNLM"/>
    </source>
</evidence>
<evidence type="ECO:0000313" key="1">
    <source>
        <dbReference type="EMBL" id="TDD81496.1"/>
    </source>
</evidence>
<gene>
    <name evidence="1" type="ORF">E1202_28975</name>
</gene>